<organism evidence="3 4">
    <name type="scientific">Oxalobacter paraformigenes</name>
    <dbReference type="NCBI Taxonomy" id="556268"/>
    <lineage>
        <taxon>Bacteria</taxon>
        <taxon>Pseudomonadati</taxon>
        <taxon>Pseudomonadota</taxon>
        <taxon>Betaproteobacteria</taxon>
        <taxon>Burkholderiales</taxon>
        <taxon>Oxalobacteraceae</taxon>
        <taxon>Oxalobacter</taxon>
    </lineage>
</organism>
<dbReference type="Proteomes" id="UP000003973">
    <property type="component" value="Unassembled WGS sequence"/>
</dbReference>
<feature type="region of interest" description="Disordered" evidence="1">
    <location>
        <begin position="118"/>
        <end position="139"/>
    </location>
</feature>
<accession>C3X3R7</accession>
<feature type="chain" id="PRO_5002934042" description="Lipoprotein" evidence="2">
    <location>
        <begin position="20"/>
        <end position="139"/>
    </location>
</feature>
<evidence type="ECO:0000313" key="3">
    <source>
        <dbReference type="EMBL" id="EEO27853.2"/>
    </source>
</evidence>
<gene>
    <name evidence="3" type="ORF">OFAG_01006</name>
</gene>
<evidence type="ECO:0008006" key="5">
    <source>
        <dbReference type="Google" id="ProtNLM"/>
    </source>
</evidence>
<name>C3X3R7_9BURK</name>
<sequence length="139" mass="14854">MKSNCLSFALAVLASLCVAGCFNMPTPSSQITGSYISPHKYRGYNCQDLTVEASSLARRENMLVIAQEQRLKSSQAQAFWVGYGQGDGIEAVELANVRGEKEAIANVMGRKGCDVPAGLLKPVQPPGETGTMETAGWPE</sequence>
<proteinExistence type="predicted"/>
<keyword evidence="2" id="KW-0732">Signal</keyword>
<dbReference type="RefSeq" id="WP_020994992.1">
    <property type="nucleotide sequence ID" value="NZ_CABMNL010000001.1"/>
</dbReference>
<dbReference type="EMBL" id="ACDP02000015">
    <property type="protein sequence ID" value="EEO27853.2"/>
    <property type="molecule type" value="Genomic_DNA"/>
</dbReference>
<feature type="signal peptide" evidence="2">
    <location>
        <begin position="1"/>
        <end position="19"/>
    </location>
</feature>
<reference evidence="3" key="1">
    <citation type="submission" date="2011-10" db="EMBL/GenBank/DDBJ databases">
        <title>The Genome Sequence of Oxalobacter formigenes HOxBLS.</title>
        <authorList>
            <consortium name="The Broad Institute Genome Sequencing Platform"/>
            <person name="Earl A."/>
            <person name="Ward D."/>
            <person name="Feldgarden M."/>
            <person name="Gevers D."/>
            <person name="Allison M.J."/>
            <person name="Humphrey S."/>
            <person name="Young S.K."/>
            <person name="Zeng Q."/>
            <person name="Gargeya S."/>
            <person name="Fitzgerald M."/>
            <person name="Haas B."/>
            <person name="Abouelleil A."/>
            <person name="Alvarado L."/>
            <person name="Arachchi H.M."/>
            <person name="Berlin A."/>
            <person name="Brown A."/>
            <person name="Chapman S.B."/>
            <person name="Chen Z."/>
            <person name="Dunbar C."/>
            <person name="Freedman E."/>
            <person name="Gearin G."/>
            <person name="Goldberg J."/>
            <person name="Griggs A."/>
            <person name="Gujja S."/>
            <person name="Heiman D."/>
            <person name="Howarth C."/>
            <person name="Larson L."/>
            <person name="Lui A."/>
            <person name="MacDonald P.J.P."/>
            <person name="Montmayeur A."/>
            <person name="Murphy C."/>
            <person name="Neiman D."/>
            <person name="Pearson M."/>
            <person name="Priest M."/>
            <person name="Roberts A."/>
            <person name="Saif S."/>
            <person name="Shea T."/>
            <person name="Shenoy N."/>
            <person name="Sisk P."/>
            <person name="Stolte C."/>
            <person name="Sykes S."/>
            <person name="Wortman J."/>
            <person name="Nusbaum C."/>
            <person name="Birren B."/>
        </authorList>
    </citation>
    <scope>NUCLEOTIDE SEQUENCE [LARGE SCALE GENOMIC DNA]</scope>
    <source>
        <strain evidence="3">HOxBLS</strain>
    </source>
</reference>
<dbReference type="AlphaFoldDB" id="C3X3R7"/>
<dbReference type="HOGENOM" id="CLU_153191_0_0_4"/>
<evidence type="ECO:0000313" key="4">
    <source>
        <dbReference type="Proteomes" id="UP000003973"/>
    </source>
</evidence>
<evidence type="ECO:0000256" key="2">
    <source>
        <dbReference type="SAM" id="SignalP"/>
    </source>
</evidence>
<evidence type="ECO:0000256" key="1">
    <source>
        <dbReference type="SAM" id="MobiDB-lite"/>
    </source>
</evidence>
<comment type="caution">
    <text evidence="3">The sequence shown here is derived from an EMBL/GenBank/DDBJ whole genome shotgun (WGS) entry which is preliminary data.</text>
</comment>
<protein>
    <recommendedName>
        <fullName evidence="5">Lipoprotein</fullName>
    </recommendedName>
</protein>
<keyword evidence="4" id="KW-1185">Reference proteome</keyword>